<dbReference type="GO" id="GO:0003678">
    <property type="term" value="F:DNA helicase activity"/>
    <property type="evidence" value="ECO:0007669"/>
    <property type="project" value="UniProtKB-EC"/>
</dbReference>
<gene>
    <name evidence="5" type="primary">ruvB_48</name>
    <name evidence="5" type="ORF">SDC9_87838</name>
</gene>
<dbReference type="GO" id="GO:0016887">
    <property type="term" value="F:ATP hydrolysis activity"/>
    <property type="evidence" value="ECO:0007669"/>
    <property type="project" value="InterPro"/>
</dbReference>
<dbReference type="Pfam" id="PF00004">
    <property type="entry name" value="AAA"/>
    <property type="match status" value="2"/>
</dbReference>
<dbReference type="CDD" id="cd00009">
    <property type="entry name" value="AAA"/>
    <property type="match status" value="2"/>
</dbReference>
<dbReference type="PANTHER" id="PTHR43392">
    <property type="entry name" value="AAA-TYPE ATPASE FAMILY PROTEIN / ANKYRIN REPEAT FAMILY PROTEIN"/>
    <property type="match status" value="1"/>
</dbReference>
<comment type="caution">
    <text evidence="5">The sequence shown here is derived from an EMBL/GenBank/DDBJ whole genome shotgun (WGS) entry which is preliminary data.</text>
</comment>
<dbReference type="Pfam" id="PF17866">
    <property type="entry name" value="AAA_lid_6"/>
    <property type="match status" value="3"/>
</dbReference>
<reference evidence="5" key="1">
    <citation type="submission" date="2019-08" db="EMBL/GenBank/DDBJ databases">
        <authorList>
            <person name="Kucharzyk K."/>
            <person name="Murdoch R.W."/>
            <person name="Higgins S."/>
            <person name="Loffler F."/>
        </authorList>
    </citation>
    <scope>NUCLEOTIDE SEQUENCE</scope>
</reference>
<dbReference type="AlphaFoldDB" id="A0A644ZLG1"/>
<dbReference type="PANTHER" id="PTHR43392:SF2">
    <property type="entry name" value="AAA-TYPE ATPASE FAMILY PROTEIN _ ANKYRIN REPEAT FAMILY PROTEIN"/>
    <property type="match status" value="1"/>
</dbReference>
<dbReference type="InterPro" id="IPR003959">
    <property type="entry name" value="ATPase_AAA_core"/>
</dbReference>
<dbReference type="EMBL" id="VSSQ01009276">
    <property type="protein sequence ID" value="MPM41188.1"/>
    <property type="molecule type" value="Genomic_DNA"/>
</dbReference>
<keyword evidence="2" id="KW-0547">Nucleotide-binding</keyword>
<sequence>MNEFLSANSGMESRFNETINFRDYSAEELTEIFRRMVSKEKMVLDEQADANIKNLFTKMFITKTKNFGNARSVRNVFENALKNQSKRLQAQRTTATLTQEDFRTITREDIEGEEATKEKNLELIFKELDEFEGMDSVKEEIRKIAYKIMLDKEMMEQGIADAEITPVHIVLTGNPGTGKTSIALKLGQIFKAVGLLPTDKVVEKERKSLLSTIKNETAKLVDKACDEAMGGILFIDEAYSLMPANDSGSKDSEGVEAVESLMTRMVKDAGKFVVICAGYRTQMDEFVNNANPGFRRRFSHFLHIEDYSLNQLINIFNSIICKKGNTLSEEAEKTLARLIDEMVMTKSENFGNAAEMVKLFEKIKQRRAERLTTFKSSGGTITREMFLTIEAEDIPYDPPKIPDLDEVMKELNNLIGLEAVKREVCEIADYIKIERLKCETSGKKFSGISDHYLFVGNPGTGKTTVARIMGNIFYALGILPSNKLIEVTRKDLVASYVGQTAPKTAQVVKRAIGGVLFIDEAYSLKSGGASDFGQEATDTILPMMLDYKGKMVFIAAGYPKEIQQWIDTNSGLESRFTKTIHFEDYNPQELAEIFFKKAAGEKLKLTPEAENKMRESFSDMYINRSKNFANAREVNNLFDRVRKKQSSRLREVLNKPGFDNSSLELIIESDFE</sequence>
<dbReference type="InterPro" id="IPR000641">
    <property type="entry name" value="CbxX/CfxQ"/>
</dbReference>
<evidence type="ECO:0000256" key="1">
    <source>
        <dbReference type="ARBA" id="ARBA00010378"/>
    </source>
</evidence>
<dbReference type="PRINTS" id="PR00819">
    <property type="entry name" value="CBXCFQXSUPER"/>
</dbReference>
<dbReference type="InterPro" id="IPR041627">
    <property type="entry name" value="AAA_lid_6"/>
</dbReference>
<dbReference type="InterPro" id="IPR003593">
    <property type="entry name" value="AAA+_ATPase"/>
</dbReference>
<dbReference type="Gene3D" id="3.40.50.300">
    <property type="entry name" value="P-loop containing nucleotide triphosphate hydrolases"/>
    <property type="match status" value="2"/>
</dbReference>
<dbReference type="GO" id="GO:0005524">
    <property type="term" value="F:ATP binding"/>
    <property type="evidence" value="ECO:0007669"/>
    <property type="project" value="UniProtKB-KW"/>
</dbReference>
<comment type="similarity">
    <text evidence="1">Belongs to the CbxX/CfxQ family.</text>
</comment>
<name>A0A644ZLG1_9ZZZZ</name>
<feature type="domain" description="AAA+ ATPase" evidence="4">
    <location>
        <begin position="448"/>
        <end position="586"/>
    </location>
</feature>
<protein>
    <submittedName>
        <fullName evidence="5">Holliday junction ATP-dependent DNA helicase RuvB</fullName>
        <ecNumber evidence="5">3.6.4.12</ecNumber>
    </submittedName>
</protein>
<dbReference type="Gene3D" id="1.10.8.60">
    <property type="match status" value="3"/>
</dbReference>
<dbReference type="InterPro" id="IPR027417">
    <property type="entry name" value="P-loop_NTPase"/>
</dbReference>
<evidence type="ECO:0000259" key="4">
    <source>
        <dbReference type="SMART" id="SM00382"/>
    </source>
</evidence>
<organism evidence="5">
    <name type="scientific">bioreactor metagenome</name>
    <dbReference type="NCBI Taxonomy" id="1076179"/>
    <lineage>
        <taxon>unclassified sequences</taxon>
        <taxon>metagenomes</taxon>
        <taxon>ecological metagenomes</taxon>
    </lineage>
</organism>
<evidence type="ECO:0000256" key="3">
    <source>
        <dbReference type="ARBA" id="ARBA00022840"/>
    </source>
</evidence>
<evidence type="ECO:0000313" key="5">
    <source>
        <dbReference type="EMBL" id="MPM41188.1"/>
    </source>
</evidence>
<dbReference type="EC" id="3.6.4.12" evidence="5"/>
<feature type="domain" description="AAA+ ATPase" evidence="4">
    <location>
        <begin position="165"/>
        <end position="308"/>
    </location>
</feature>
<dbReference type="SMART" id="SM00382">
    <property type="entry name" value="AAA"/>
    <property type="match status" value="2"/>
</dbReference>
<keyword evidence="5" id="KW-0347">Helicase</keyword>
<dbReference type="SUPFAM" id="SSF52540">
    <property type="entry name" value="P-loop containing nucleoside triphosphate hydrolases"/>
    <property type="match status" value="3"/>
</dbReference>
<dbReference type="InterPro" id="IPR050773">
    <property type="entry name" value="CbxX/CfxQ_RuBisCO_ESX"/>
</dbReference>
<accession>A0A644ZLG1</accession>
<proteinExistence type="inferred from homology"/>
<keyword evidence="5" id="KW-0378">Hydrolase</keyword>
<keyword evidence="3" id="KW-0067">ATP-binding</keyword>
<evidence type="ECO:0000256" key="2">
    <source>
        <dbReference type="ARBA" id="ARBA00022741"/>
    </source>
</evidence>
<dbReference type="FunFam" id="3.40.50.300:FF:000216">
    <property type="entry name" value="Type VII secretion ATPase EccA"/>
    <property type="match status" value="2"/>
</dbReference>